<protein>
    <recommendedName>
        <fullName evidence="4">Membrane protein 6-pyruvoyl-tetrahydropterin synthase-related domain-containing protein</fullName>
    </recommendedName>
</protein>
<evidence type="ECO:0000313" key="3">
    <source>
        <dbReference type="Proteomes" id="UP000179258"/>
    </source>
</evidence>
<dbReference type="EMBL" id="MHTX01000008">
    <property type="protein sequence ID" value="OHA68779.1"/>
    <property type="molecule type" value="Genomic_DNA"/>
</dbReference>
<feature type="transmembrane region" description="Helical" evidence="1">
    <location>
        <begin position="15"/>
        <end position="32"/>
    </location>
</feature>
<dbReference type="Proteomes" id="UP000179258">
    <property type="component" value="Unassembled WGS sequence"/>
</dbReference>
<comment type="caution">
    <text evidence="2">The sequence shown here is derived from an EMBL/GenBank/DDBJ whole genome shotgun (WGS) entry which is preliminary data.</text>
</comment>
<organism evidence="2 3">
    <name type="scientific">Candidatus Wildermuthbacteria bacterium RIFCSPHIGHO2_02_FULL_47_17</name>
    <dbReference type="NCBI Taxonomy" id="1802452"/>
    <lineage>
        <taxon>Bacteria</taxon>
        <taxon>Candidatus Wildermuthiibacteriota</taxon>
    </lineage>
</organism>
<feature type="transmembrane region" description="Helical" evidence="1">
    <location>
        <begin position="296"/>
        <end position="319"/>
    </location>
</feature>
<feature type="transmembrane region" description="Helical" evidence="1">
    <location>
        <begin position="150"/>
        <end position="167"/>
    </location>
</feature>
<accession>A0A1G2R8T9</accession>
<feature type="transmembrane region" description="Helical" evidence="1">
    <location>
        <begin position="255"/>
        <end position="276"/>
    </location>
</feature>
<name>A0A1G2R8T9_9BACT</name>
<evidence type="ECO:0008006" key="4">
    <source>
        <dbReference type="Google" id="ProtNLM"/>
    </source>
</evidence>
<evidence type="ECO:0000256" key="1">
    <source>
        <dbReference type="SAM" id="Phobius"/>
    </source>
</evidence>
<feature type="transmembrane region" description="Helical" evidence="1">
    <location>
        <begin position="179"/>
        <end position="205"/>
    </location>
</feature>
<keyword evidence="1" id="KW-0472">Membrane</keyword>
<keyword evidence="1" id="KW-0812">Transmembrane</keyword>
<dbReference type="AlphaFoldDB" id="A0A1G2R8T9"/>
<feature type="transmembrane region" description="Helical" evidence="1">
    <location>
        <begin position="707"/>
        <end position="729"/>
    </location>
</feature>
<feature type="transmembrane region" description="Helical" evidence="1">
    <location>
        <begin position="100"/>
        <end position="117"/>
    </location>
</feature>
<feature type="transmembrane region" description="Helical" evidence="1">
    <location>
        <begin position="373"/>
        <end position="393"/>
    </location>
</feature>
<feature type="transmembrane region" description="Helical" evidence="1">
    <location>
        <begin position="400"/>
        <end position="419"/>
    </location>
</feature>
<evidence type="ECO:0000313" key="2">
    <source>
        <dbReference type="EMBL" id="OHA68779.1"/>
    </source>
</evidence>
<reference evidence="2 3" key="1">
    <citation type="journal article" date="2016" name="Nat. Commun.">
        <title>Thousands of microbial genomes shed light on interconnected biogeochemical processes in an aquifer system.</title>
        <authorList>
            <person name="Anantharaman K."/>
            <person name="Brown C.T."/>
            <person name="Hug L.A."/>
            <person name="Sharon I."/>
            <person name="Castelle C.J."/>
            <person name="Probst A.J."/>
            <person name="Thomas B.C."/>
            <person name="Singh A."/>
            <person name="Wilkins M.J."/>
            <person name="Karaoz U."/>
            <person name="Brodie E.L."/>
            <person name="Williams K.H."/>
            <person name="Hubbard S.S."/>
            <person name="Banfield J.F."/>
        </authorList>
    </citation>
    <scope>NUCLEOTIDE SEQUENCE [LARGE SCALE GENOMIC DNA]</scope>
</reference>
<keyword evidence="1" id="KW-1133">Transmembrane helix</keyword>
<gene>
    <name evidence="2" type="ORF">A3D59_01195</name>
</gene>
<proteinExistence type="predicted"/>
<feature type="transmembrane region" description="Helical" evidence="1">
    <location>
        <begin position="331"/>
        <end position="353"/>
    </location>
</feature>
<sequence>MSILNKLLLIIKKELYYLLLSTILVILPWFWIPKRFVYTSEEPNFINYDIKLEKASTMWTKDYGFGSAGDPSNQSLLIPNAVFYDTMRELGVDRSSTQKLFISFLFLSIAIGFRWFSSLFTTSSFVRSLGLSAYLFNFYMVGSLGYTAKILNLILMPPIFFLTYKYLKTKKVKYALQSYIWVFAFQGIFTNLPLAVISLSIYFLAFLYYLFSERNWILRKALRDMAVLLLSVAPILIHHFTIYRNVLVAMQEKSNLFVFSAIGTTLDLLFQMRGVWWEKSGHLGIYYFNLWGFYGHPLIVVSTVIATGTVVLLSVRTTWASKLASRSRATFWLALYLFGLGLASGFYFFPGFYQWLINHVPLMVMFREPWAKFIPYVVFSLSAMIIVILDYYRKNDHKKFITISIILVLHFIIQSYPFYSGKIIDAEAVGWKRRLVKIPDYWEEYSQWTVKNQKVILTIPLGATPFNSLYNWYPGGVGNSILPIPCALGMTNVICDNNLDNYTSILKSFLDKKSFDLLRLGGVDLVLTQDDLDTMNNGEQFDWQKENIKEFILPTPVATFGAKVRLYQLKEQYIRPKIYATQNILSVDKNTDISSLSIKNFDEHKVFIYTDTTLPEIKKTILPEISFQKISQTEYSAMINNTTEPFVLVFNEAYNQGWDLLPQSKSYKPPHFVVNGFANAWYVDPKLICDDVPCDMNMEIKFTPQKYFLITMYTNIGLFLIAIVSLLTLSIKKILFRKK</sequence>
<feature type="transmembrane region" description="Helical" evidence="1">
    <location>
        <begin position="225"/>
        <end position="243"/>
    </location>
</feature>